<keyword evidence="1" id="KW-0812">Transmembrane</keyword>
<evidence type="ECO:0000256" key="1">
    <source>
        <dbReference type="SAM" id="Phobius"/>
    </source>
</evidence>
<dbReference type="Proteomes" id="UP000469125">
    <property type="component" value="Unassembled WGS sequence"/>
</dbReference>
<keyword evidence="3" id="KW-1185">Reference proteome</keyword>
<sequence>MRFNSHNLDKSGFEANAFENNQIEYIIYEKELHGMNYFTALSEIFAVRFTINLAARFMRLKARGFGTFVWAYARGFAFTYIAIDMESIIAGS</sequence>
<proteinExistence type="predicted"/>
<protein>
    <submittedName>
        <fullName evidence="2">Uncharacterized protein</fullName>
    </submittedName>
</protein>
<reference evidence="2 3" key="1">
    <citation type="submission" date="2019-11" db="EMBL/GenBank/DDBJ databases">
        <authorList>
            <person name="Li X."/>
        </authorList>
    </citation>
    <scope>NUCLEOTIDE SEQUENCE [LARGE SCALE GENOMIC DNA]</scope>
    <source>
        <strain evidence="2 3">L9</strain>
    </source>
</reference>
<accession>A0A6N8FCF2</accession>
<dbReference type="AlphaFoldDB" id="A0A6N8FCF2"/>
<gene>
    <name evidence="2" type="ORF">GMD78_01285</name>
</gene>
<comment type="caution">
    <text evidence="2">The sequence shown here is derived from an EMBL/GenBank/DDBJ whole genome shotgun (WGS) entry which is preliminary data.</text>
</comment>
<keyword evidence="1" id="KW-1133">Transmembrane helix</keyword>
<feature type="transmembrane region" description="Helical" evidence="1">
    <location>
        <begin position="65"/>
        <end position="83"/>
    </location>
</feature>
<dbReference type="EMBL" id="WOCA01000001">
    <property type="protein sequence ID" value="MUK87035.1"/>
    <property type="molecule type" value="Genomic_DNA"/>
</dbReference>
<evidence type="ECO:0000313" key="3">
    <source>
        <dbReference type="Proteomes" id="UP000469125"/>
    </source>
</evidence>
<organism evidence="2 3">
    <name type="scientific">Ornithinibacillus caprae</name>
    <dbReference type="NCBI Taxonomy" id="2678566"/>
    <lineage>
        <taxon>Bacteria</taxon>
        <taxon>Bacillati</taxon>
        <taxon>Bacillota</taxon>
        <taxon>Bacilli</taxon>
        <taxon>Bacillales</taxon>
        <taxon>Bacillaceae</taxon>
        <taxon>Ornithinibacillus</taxon>
    </lineage>
</organism>
<name>A0A6N8FCF2_9BACI</name>
<dbReference type="RefSeq" id="WP_155666368.1">
    <property type="nucleotide sequence ID" value="NZ_WOCA01000001.1"/>
</dbReference>
<keyword evidence="1" id="KW-0472">Membrane</keyword>
<evidence type="ECO:0000313" key="2">
    <source>
        <dbReference type="EMBL" id="MUK87035.1"/>
    </source>
</evidence>